<dbReference type="PANTHER" id="PTHR20914:SF9">
    <property type="entry name" value="COILED, ISOFORM A"/>
    <property type="match status" value="1"/>
</dbReference>
<dbReference type="InterPro" id="IPR050918">
    <property type="entry name" value="CNF-like_PLA2_Inhibitor"/>
</dbReference>
<dbReference type="Proteomes" id="UP001044222">
    <property type="component" value="Unassembled WGS sequence"/>
</dbReference>
<evidence type="ECO:0008006" key="6">
    <source>
        <dbReference type="Google" id="ProtNLM"/>
    </source>
</evidence>
<protein>
    <recommendedName>
        <fullName evidence="6">UPAR/Ly6 domain-containing protein</fullName>
    </recommendedName>
</protein>
<evidence type="ECO:0000313" key="4">
    <source>
        <dbReference type="EMBL" id="KAG5855836.1"/>
    </source>
</evidence>
<dbReference type="EMBL" id="JAFIRN010000001">
    <property type="protein sequence ID" value="KAG5855836.1"/>
    <property type="molecule type" value="Genomic_DNA"/>
</dbReference>
<feature type="chain" id="PRO_5039086956" description="UPAR/Ly6 domain-containing protein" evidence="3">
    <location>
        <begin position="20"/>
        <end position="193"/>
    </location>
</feature>
<keyword evidence="2" id="KW-0964">Secreted</keyword>
<organism evidence="4 5">
    <name type="scientific">Anguilla anguilla</name>
    <name type="common">European freshwater eel</name>
    <name type="synonym">Muraena anguilla</name>
    <dbReference type="NCBI Taxonomy" id="7936"/>
    <lineage>
        <taxon>Eukaryota</taxon>
        <taxon>Metazoa</taxon>
        <taxon>Chordata</taxon>
        <taxon>Craniata</taxon>
        <taxon>Vertebrata</taxon>
        <taxon>Euteleostomi</taxon>
        <taxon>Actinopterygii</taxon>
        <taxon>Neopterygii</taxon>
        <taxon>Teleostei</taxon>
        <taxon>Anguilliformes</taxon>
        <taxon>Anguillidae</taxon>
        <taxon>Anguilla</taxon>
    </lineage>
</organism>
<proteinExistence type="predicted"/>
<comment type="subcellular location">
    <subcellularLocation>
        <location evidence="1">Secreted</location>
    </subcellularLocation>
</comment>
<evidence type="ECO:0000256" key="1">
    <source>
        <dbReference type="ARBA" id="ARBA00004613"/>
    </source>
</evidence>
<keyword evidence="5" id="KW-1185">Reference proteome</keyword>
<dbReference type="PANTHER" id="PTHR20914">
    <property type="entry name" value="LY6/PLAUR DOMAIN-CONTAINING PROTEIN 8"/>
    <property type="match status" value="1"/>
</dbReference>
<reference evidence="4" key="1">
    <citation type="submission" date="2021-01" db="EMBL/GenBank/DDBJ databases">
        <title>A chromosome-scale assembly of European eel, Anguilla anguilla.</title>
        <authorList>
            <person name="Henkel C."/>
            <person name="Jong-Raadsen S.A."/>
            <person name="Dufour S."/>
            <person name="Weltzien F.-A."/>
            <person name="Palstra A.P."/>
            <person name="Pelster B."/>
            <person name="Spaink H.P."/>
            <person name="Van Den Thillart G.E."/>
            <person name="Jansen H."/>
            <person name="Zahm M."/>
            <person name="Klopp C."/>
            <person name="Cedric C."/>
            <person name="Louis A."/>
            <person name="Berthelot C."/>
            <person name="Parey E."/>
            <person name="Roest Crollius H."/>
            <person name="Montfort J."/>
            <person name="Robinson-Rechavi M."/>
            <person name="Bucao C."/>
            <person name="Bouchez O."/>
            <person name="Gislard M."/>
            <person name="Lluch J."/>
            <person name="Milhes M."/>
            <person name="Lampietro C."/>
            <person name="Lopez Roques C."/>
            <person name="Donnadieu C."/>
            <person name="Braasch I."/>
            <person name="Desvignes T."/>
            <person name="Postlethwait J."/>
            <person name="Bobe J."/>
            <person name="Guiguen Y."/>
            <person name="Dirks R."/>
        </authorList>
    </citation>
    <scope>NUCLEOTIDE SEQUENCE</scope>
    <source>
        <strain evidence="4">Tag_6206</strain>
        <tissue evidence="4">Liver</tissue>
    </source>
</reference>
<dbReference type="SUPFAM" id="SSF57302">
    <property type="entry name" value="Snake toxin-like"/>
    <property type="match status" value="1"/>
</dbReference>
<feature type="signal peptide" evidence="3">
    <location>
        <begin position="1"/>
        <end position="19"/>
    </location>
</feature>
<evidence type="ECO:0000256" key="2">
    <source>
        <dbReference type="ARBA" id="ARBA00022525"/>
    </source>
</evidence>
<evidence type="ECO:0000313" key="5">
    <source>
        <dbReference type="Proteomes" id="UP001044222"/>
    </source>
</evidence>
<dbReference type="Gene3D" id="2.10.60.10">
    <property type="entry name" value="CD59"/>
    <property type="match status" value="1"/>
</dbReference>
<sequence length="193" mass="20810">MFWALTVSLCAVFIAGGNALNCTECQADGWTGCDGVVNACAAGQKCVSAASELTEIDYNKEKHVTKKVTRSCADAGFCNTELSFNFKHAAWKIRTGCDQAEGPAISPEASQNDRECVGCIAVPWLCDKTVHCRGEEVMCIKVVERVAGNIMVSKGCATRSVCRQGVNISDVVGPVLRGEVFCCEDLYFVSRYI</sequence>
<name>A0A9D3S8R7_ANGAN</name>
<accession>A0A9D3S8R7</accession>
<dbReference type="InterPro" id="IPR045860">
    <property type="entry name" value="Snake_toxin-like_sf"/>
</dbReference>
<evidence type="ECO:0000256" key="3">
    <source>
        <dbReference type="SAM" id="SignalP"/>
    </source>
</evidence>
<gene>
    <name evidence="4" type="ORF">ANANG_G00000830</name>
</gene>
<keyword evidence="3" id="KW-0732">Signal</keyword>
<dbReference type="GO" id="GO:0005576">
    <property type="term" value="C:extracellular region"/>
    <property type="evidence" value="ECO:0007669"/>
    <property type="project" value="UniProtKB-SubCell"/>
</dbReference>
<comment type="caution">
    <text evidence="4">The sequence shown here is derived from an EMBL/GenBank/DDBJ whole genome shotgun (WGS) entry which is preliminary data.</text>
</comment>
<dbReference type="AlphaFoldDB" id="A0A9D3S8R7"/>